<gene>
    <name evidence="3" type="ordered locus">PAS_chr2-1_0492</name>
</gene>
<comment type="similarity">
    <text evidence="1">Belongs to the TCP11 family.</text>
</comment>
<dbReference type="InterPro" id="IPR008862">
    <property type="entry name" value="Tcp11"/>
</dbReference>
<reference evidence="3 4" key="1">
    <citation type="journal article" date="2009" name="Nat. Biotechnol.">
        <title>Genome sequence of the recombinant protein production host Pichia pastoris.</title>
        <authorList>
            <person name="De Schutter K."/>
            <person name="Lin Y.C."/>
            <person name="Tiels P."/>
            <person name="Van Hecke A."/>
            <person name="Glinka S."/>
            <person name="Weber-Lehmann J."/>
            <person name="Rouze P."/>
            <person name="Van de Peer Y."/>
            <person name="Callewaert N."/>
        </authorList>
    </citation>
    <scope>NUCLEOTIDE SEQUENCE [LARGE SCALE GENOMIC DNA]</scope>
    <source>
        <strain evidence="4">GS115 / ATCC 20864</strain>
    </source>
</reference>
<dbReference type="OrthoDB" id="276323at2759"/>
<feature type="compositionally biased region" description="Polar residues" evidence="2">
    <location>
        <begin position="104"/>
        <end position="113"/>
    </location>
</feature>
<dbReference type="eggNOG" id="KOG1981">
    <property type="taxonomic scope" value="Eukaryota"/>
</dbReference>
<dbReference type="GeneID" id="8198415"/>
<feature type="region of interest" description="Disordered" evidence="2">
    <location>
        <begin position="89"/>
        <end position="128"/>
    </location>
</feature>
<evidence type="ECO:0000313" key="4">
    <source>
        <dbReference type="Proteomes" id="UP000000314"/>
    </source>
</evidence>
<dbReference type="GO" id="GO:0016301">
    <property type="term" value="F:kinase activity"/>
    <property type="evidence" value="ECO:0007669"/>
    <property type="project" value="UniProtKB-KW"/>
</dbReference>
<evidence type="ECO:0000256" key="1">
    <source>
        <dbReference type="ARBA" id="ARBA00010954"/>
    </source>
</evidence>
<dbReference type="AlphaFoldDB" id="C4R0U9"/>
<protein>
    <submittedName>
        <fullName evidence="3">Protein whose overexpression suppresses growth defect of mutants lacking protein kinase A activity</fullName>
    </submittedName>
</protein>
<dbReference type="RefSeq" id="XP_002491403.1">
    <property type="nucleotide sequence ID" value="XM_002491358.1"/>
</dbReference>
<dbReference type="KEGG" id="ppa:PAS_chr2-1_0492"/>
<evidence type="ECO:0000313" key="3">
    <source>
        <dbReference type="EMBL" id="CAY69123.1"/>
    </source>
</evidence>
<dbReference type="OMA" id="NIYRHLY"/>
<accession>C4R0U9</accession>
<dbReference type="PANTHER" id="PTHR12832">
    <property type="entry name" value="TESTIS-SPECIFIC PROTEIN PBS13 T-COMPLEX 11"/>
    <property type="match status" value="1"/>
</dbReference>
<dbReference type="Pfam" id="PF05794">
    <property type="entry name" value="Tcp11"/>
    <property type="match status" value="1"/>
</dbReference>
<dbReference type="GO" id="GO:0010737">
    <property type="term" value="P:protein kinase A signaling"/>
    <property type="evidence" value="ECO:0007669"/>
    <property type="project" value="TreeGrafter"/>
</dbReference>
<dbReference type="HOGENOM" id="CLU_016970_1_0_1"/>
<dbReference type="EMBL" id="FN392320">
    <property type="protein sequence ID" value="CAY69123.1"/>
    <property type="molecule type" value="Genomic_DNA"/>
</dbReference>
<name>C4R0U9_KOMPG</name>
<keyword evidence="3" id="KW-0808">Transferase</keyword>
<keyword evidence="3" id="KW-0418">Kinase</keyword>
<feature type="compositionally biased region" description="Low complexity" evidence="2">
    <location>
        <begin position="11"/>
        <end position="70"/>
    </location>
</feature>
<dbReference type="InParanoid" id="C4R0U9"/>
<dbReference type="PANTHER" id="PTHR12832:SF11">
    <property type="entry name" value="LD23868P"/>
    <property type="match status" value="1"/>
</dbReference>
<keyword evidence="4" id="KW-1185">Reference proteome</keyword>
<dbReference type="FunCoup" id="C4R0U9">
    <property type="interactions" value="37"/>
</dbReference>
<feature type="region of interest" description="Disordered" evidence="2">
    <location>
        <begin position="1"/>
        <end position="72"/>
    </location>
</feature>
<proteinExistence type="inferred from homology"/>
<organism evidence="3 4">
    <name type="scientific">Komagataella phaffii (strain GS115 / ATCC 20864)</name>
    <name type="common">Yeast</name>
    <name type="synonym">Pichia pastoris</name>
    <dbReference type="NCBI Taxonomy" id="644223"/>
    <lineage>
        <taxon>Eukaryota</taxon>
        <taxon>Fungi</taxon>
        <taxon>Dikarya</taxon>
        <taxon>Ascomycota</taxon>
        <taxon>Saccharomycotina</taxon>
        <taxon>Pichiomycetes</taxon>
        <taxon>Pichiales</taxon>
        <taxon>Pichiaceae</taxon>
        <taxon>Komagataella</taxon>
    </lineage>
</organism>
<feature type="compositionally biased region" description="Low complexity" evidence="2">
    <location>
        <begin position="119"/>
        <end position="128"/>
    </location>
</feature>
<sequence>MSSHLENDNLASNPTNNNSSATATATATSTSSAAPGGPPHSDSTPSTSASAPSANTSTTSVSSASSTHSCATKKRTLNQLLNHTKKIKMVSNSSHSSHGHQPTKQKTGNNTDDLNIHLSNQQTSSSSITNSFPIEKRFRSRSVPYIPYQTFSQCENNKASMSRFSGVSVQDITSSILLTNPLPPVNLSSLREIDLQEILKNPQLRHDIIFDPQLQFRPNVEGDRGKRKKLHIDKYWSSIERELTLYFESHLNFNLAISKLPTLFITLRDILLSLMPQQDKQKIIDVMDIELLIQNLKNGTLQLCPMFQWLGSVLKKNCAPTRDSIVDNMLSCFERDADVKSIIKGLGYSFQILERMKLDVANHQIRIMKPLLISTAIDFEKDYFNQMIKRDKISIQDSLGWYSKAYHKLAGTIKSENLHQYTIIHSIIDLLSCRNMVNEFPSTLSFDNSKLIVLRADIRQLACLQLCILLYKQLVLRFDENLSYRAELLSFDNLNDLKKRVLAIVVDENGNSKWTKNINDLALTIVQRCTVNPKTSDGGKAQTTLPSNDMVAFAFNWLIKQTQPNSRMYGILEDRIFSSLKSLVLSSFQKDENLLTSEEFIRLTSESSSNTSLLQSSFSSSAPLSSAAYLSQPSEKKANDRNTDVTFQELSTLGNALTILIKFHWNVLGSCYLQCIN</sequence>
<dbReference type="Proteomes" id="UP000000314">
    <property type="component" value="Chromosome 2"/>
</dbReference>
<evidence type="ECO:0000256" key="2">
    <source>
        <dbReference type="SAM" id="MobiDB-lite"/>
    </source>
</evidence>